<dbReference type="InterPro" id="IPR016897">
    <property type="entry name" value="SKP1"/>
</dbReference>
<protein>
    <submittedName>
        <fullName evidence="2">Skp1_POZ domain-containing protein</fullName>
    </submittedName>
</protein>
<accession>A0A1I7ZGU5</accession>
<keyword evidence="1" id="KW-1185">Reference proteome</keyword>
<evidence type="ECO:0000313" key="2">
    <source>
        <dbReference type="WBParaSite" id="L893_g26060.t1"/>
    </source>
</evidence>
<dbReference type="InterPro" id="IPR011333">
    <property type="entry name" value="SKP1/BTB/POZ_sf"/>
</dbReference>
<sequence>MAKTDHSDIIILTQDGHRVNFNSKYVNKSLRLKAVLQDQNGAEGTYSNKPIKVDVKRYALEVIRDWCKLHENEPTKTDTERALNHYDRTTSKEDIALFGRLEPRTRFAEVINAATYLQVPDLLVSLQKYTANALEGKAPKEIAAWLGVKYNDAAKRGN</sequence>
<dbReference type="InterPro" id="IPR036296">
    <property type="entry name" value="SKP1-like_dim_sf"/>
</dbReference>
<organism evidence="1 2">
    <name type="scientific">Steinernema glaseri</name>
    <dbReference type="NCBI Taxonomy" id="37863"/>
    <lineage>
        <taxon>Eukaryota</taxon>
        <taxon>Metazoa</taxon>
        <taxon>Ecdysozoa</taxon>
        <taxon>Nematoda</taxon>
        <taxon>Chromadorea</taxon>
        <taxon>Rhabditida</taxon>
        <taxon>Tylenchina</taxon>
        <taxon>Panagrolaimomorpha</taxon>
        <taxon>Strongyloidoidea</taxon>
        <taxon>Steinernematidae</taxon>
        <taxon>Steinernema</taxon>
    </lineage>
</organism>
<name>A0A1I7ZGU5_9BILA</name>
<dbReference type="SUPFAM" id="SSF54695">
    <property type="entry name" value="POZ domain"/>
    <property type="match status" value="1"/>
</dbReference>
<dbReference type="WBParaSite" id="L893_g26060.t1">
    <property type="protein sequence ID" value="L893_g26060.t1"/>
    <property type="gene ID" value="L893_g26060"/>
</dbReference>
<dbReference type="AlphaFoldDB" id="A0A1I7ZGU5"/>
<dbReference type="GO" id="GO:0006511">
    <property type="term" value="P:ubiquitin-dependent protein catabolic process"/>
    <property type="evidence" value="ECO:0007669"/>
    <property type="project" value="InterPro"/>
</dbReference>
<dbReference type="Proteomes" id="UP000095287">
    <property type="component" value="Unplaced"/>
</dbReference>
<dbReference type="PANTHER" id="PTHR11165">
    <property type="entry name" value="SKP1"/>
    <property type="match status" value="1"/>
</dbReference>
<proteinExistence type="predicted"/>
<dbReference type="Gene3D" id="3.30.710.10">
    <property type="entry name" value="Potassium Channel Kv1.1, Chain A"/>
    <property type="match status" value="1"/>
</dbReference>
<reference evidence="2" key="1">
    <citation type="submission" date="2016-11" db="UniProtKB">
        <authorList>
            <consortium name="WormBaseParasite"/>
        </authorList>
    </citation>
    <scope>IDENTIFICATION</scope>
</reference>
<dbReference type="SUPFAM" id="SSF81382">
    <property type="entry name" value="Skp1 dimerisation domain-like"/>
    <property type="match status" value="1"/>
</dbReference>
<evidence type="ECO:0000313" key="1">
    <source>
        <dbReference type="Proteomes" id="UP000095287"/>
    </source>
</evidence>